<comment type="caution">
    <text evidence="6">The sequence shown here is derived from an EMBL/GenBank/DDBJ whole genome shotgun (WGS) entry which is preliminary data.</text>
</comment>
<evidence type="ECO:0000313" key="7">
    <source>
        <dbReference type="Proteomes" id="UP001611075"/>
    </source>
</evidence>
<evidence type="ECO:0000313" key="6">
    <source>
        <dbReference type="EMBL" id="MFI0791458.1"/>
    </source>
</evidence>
<organism evidence="6 7">
    <name type="scientific">Micromonospora rubida</name>
    <dbReference type="NCBI Taxonomy" id="2697657"/>
    <lineage>
        <taxon>Bacteria</taxon>
        <taxon>Bacillati</taxon>
        <taxon>Actinomycetota</taxon>
        <taxon>Actinomycetes</taxon>
        <taxon>Micromonosporales</taxon>
        <taxon>Micromonosporaceae</taxon>
        <taxon>Micromonospora</taxon>
    </lineage>
</organism>
<evidence type="ECO:0000256" key="1">
    <source>
        <dbReference type="ARBA" id="ARBA00001968"/>
    </source>
</evidence>
<feature type="domain" description="Transposase Helix-turn-helix" evidence="5">
    <location>
        <begin position="65"/>
        <end position="111"/>
    </location>
</feature>
<evidence type="ECO:0000259" key="4">
    <source>
        <dbReference type="Pfam" id="PF13359"/>
    </source>
</evidence>
<proteinExistence type="predicted"/>
<dbReference type="EMBL" id="JBIRPU010000001">
    <property type="protein sequence ID" value="MFI0791458.1"/>
    <property type="molecule type" value="Genomic_DNA"/>
</dbReference>
<feature type="domain" description="DDE Tnp4" evidence="4">
    <location>
        <begin position="137"/>
        <end position="223"/>
    </location>
</feature>
<sequence>MIVVRVMVGAAIMTNRRLTGLSRSVIEGLVNEVGPQWRAQHHDQLAARTRRRRIGAGAKHRFGFVDRLLATLVHLRHGLTHDAVAAWFGVHRSTISRRIAEIRPLLAERGCLVRDGVRLRTLSDVVAYLGHHPQALMDATEVRVRRPIAGRAGRDRVVSGKARLNTIKALVICDPLGRLLFCGETRPDSMHDLTQARTAGLVDLLLNTPLSVQILADTGYQGLGTDTNGAVITPGPSLANARPPCHRASSPPTRRPANDTPPSASGSSTPSDTSKTGGSSPATTAAASPSTPPSAPSPDSCPTTNTPTAPNTTLNESAPYPPHPTSDETAQLPLPPTMHEVV</sequence>
<evidence type="ECO:0000256" key="2">
    <source>
        <dbReference type="ARBA" id="ARBA00022723"/>
    </source>
</evidence>
<dbReference type="InterPro" id="IPR027806">
    <property type="entry name" value="HARBI1_dom"/>
</dbReference>
<accession>A0ABW7SCP9</accession>
<dbReference type="Pfam" id="PF13613">
    <property type="entry name" value="HTH_Tnp_4"/>
    <property type="match status" value="1"/>
</dbReference>
<name>A0ABW7SCP9_9ACTN</name>
<evidence type="ECO:0000256" key="3">
    <source>
        <dbReference type="SAM" id="MobiDB-lite"/>
    </source>
</evidence>
<protein>
    <submittedName>
        <fullName evidence="6">Transposase family protein</fullName>
    </submittedName>
</protein>
<dbReference type="InterPro" id="IPR027805">
    <property type="entry name" value="Transposase_HTH_dom"/>
</dbReference>
<gene>
    <name evidence="6" type="ORF">ACH4OY_01955</name>
</gene>
<reference evidence="6 7" key="1">
    <citation type="submission" date="2024-10" db="EMBL/GenBank/DDBJ databases">
        <title>The Natural Products Discovery Center: Release of the First 8490 Sequenced Strains for Exploring Actinobacteria Biosynthetic Diversity.</title>
        <authorList>
            <person name="Kalkreuter E."/>
            <person name="Kautsar S.A."/>
            <person name="Yang D."/>
            <person name="Bader C.D."/>
            <person name="Teijaro C.N."/>
            <person name="Fluegel L."/>
            <person name="Davis C.M."/>
            <person name="Simpson J.R."/>
            <person name="Lauterbach L."/>
            <person name="Steele A.D."/>
            <person name="Gui C."/>
            <person name="Meng S."/>
            <person name="Li G."/>
            <person name="Viehrig K."/>
            <person name="Ye F."/>
            <person name="Su P."/>
            <person name="Kiefer A.F."/>
            <person name="Nichols A."/>
            <person name="Cepeda A.J."/>
            <person name="Yan W."/>
            <person name="Fan B."/>
            <person name="Jiang Y."/>
            <person name="Adhikari A."/>
            <person name="Zheng C.-J."/>
            <person name="Schuster L."/>
            <person name="Cowan T.M."/>
            <person name="Smanski M.J."/>
            <person name="Chevrette M.G."/>
            <person name="De Carvalho L.P.S."/>
            <person name="Shen B."/>
        </authorList>
    </citation>
    <scope>NUCLEOTIDE SEQUENCE [LARGE SCALE GENOMIC DNA]</scope>
    <source>
        <strain evidence="6 7">NPDC021253</strain>
    </source>
</reference>
<feature type="compositionally biased region" description="Low complexity" evidence="3">
    <location>
        <begin position="260"/>
        <end position="289"/>
    </location>
</feature>
<feature type="compositionally biased region" description="Low complexity" evidence="3">
    <location>
        <begin position="297"/>
        <end position="315"/>
    </location>
</feature>
<keyword evidence="2" id="KW-0479">Metal-binding</keyword>
<feature type="region of interest" description="Disordered" evidence="3">
    <location>
        <begin position="227"/>
        <end position="342"/>
    </location>
</feature>
<evidence type="ECO:0000259" key="5">
    <source>
        <dbReference type="Pfam" id="PF13613"/>
    </source>
</evidence>
<dbReference type="Pfam" id="PF13359">
    <property type="entry name" value="DDE_Tnp_4"/>
    <property type="match status" value="1"/>
</dbReference>
<dbReference type="Proteomes" id="UP001611075">
    <property type="component" value="Unassembled WGS sequence"/>
</dbReference>
<dbReference type="RefSeq" id="WP_396676096.1">
    <property type="nucleotide sequence ID" value="NZ_JBIRPU010000001.1"/>
</dbReference>
<comment type="cofactor">
    <cofactor evidence="1">
        <name>a divalent metal cation</name>
        <dbReference type="ChEBI" id="CHEBI:60240"/>
    </cofactor>
</comment>
<keyword evidence="7" id="KW-1185">Reference proteome</keyword>